<dbReference type="GO" id="GO:0000009">
    <property type="term" value="F:alpha-1,6-mannosyltransferase activity"/>
    <property type="evidence" value="ECO:0007669"/>
    <property type="project" value="InterPro"/>
</dbReference>
<dbReference type="Pfam" id="PF04488">
    <property type="entry name" value="Gly_transf_sug"/>
    <property type="match status" value="1"/>
</dbReference>
<dbReference type="EMBL" id="JAHCVI010000001">
    <property type="protein sequence ID" value="KAG7291059.1"/>
    <property type="molecule type" value="Genomic_DNA"/>
</dbReference>
<comment type="similarity">
    <text evidence="1">Belongs to the glycosyltransferase 32 family.</text>
</comment>
<feature type="compositionally biased region" description="Low complexity" evidence="2">
    <location>
        <begin position="454"/>
        <end position="515"/>
    </location>
</feature>
<evidence type="ECO:0000256" key="3">
    <source>
        <dbReference type="SAM" id="Phobius"/>
    </source>
</evidence>
<feature type="region of interest" description="Disordered" evidence="2">
    <location>
        <begin position="71"/>
        <end position="98"/>
    </location>
</feature>
<keyword evidence="3" id="KW-1133">Transmembrane helix</keyword>
<evidence type="ECO:0000313" key="5">
    <source>
        <dbReference type="Proteomes" id="UP001197093"/>
    </source>
</evidence>
<proteinExistence type="inferred from homology"/>
<dbReference type="GO" id="GO:0000136">
    <property type="term" value="C:mannan polymerase complex"/>
    <property type="evidence" value="ECO:0007669"/>
    <property type="project" value="TreeGrafter"/>
</dbReference>
<name>A0AAD4F0V7_9PEZI</name>
<dbReference type="Gene3D" id="3.90.550.20">
    <property type="match status" value="1"/>
</dbReference>
<dbReference type="Proteomes" id="UP001197093">
    <property type="component" value="Unassembled WGS sequence"/>
</dbReference>
<feature type="region of interest" description="Disordered" evidence="2">
    <location>
        <begin position="452"/>
        <end position="561"/>
    </location>
</feature>
<dbReference type="InterPro" id="IPR039367">
    <property type="entry name" value="Och1-like"/>
</dbReference>
<keyword evidence="5" id="KW-1185">Reference proteome</keyword>
<comment type="caution">
    <text evidence="4">The sequence shown here is derived from an EMBL/GenBank/DDBJ whole genome shotgun (WGS) entry which is preliminary data.</text>
</comment>
<evidence type="ECO:0000313" key="4">
    <source>
        <dbReference type="EMBL" id="KAG7291059.1"/>
    </source>
</evidence>
<evidence type="ECO:0000256" key="1">
    <source>
        <dbReference type="ARBA" id="ARBA00009003"/>
    </source>
</evidence>
<reference evidence="4" key="1">
    <citation type="submission" date="2023-02" db="EMBL/GenBank/DDBJ databases">
        <authorList>
            <person name="Palmer J.M."/>
        </authorList>
    </citation>
    <scope>NUCLEOTIDE SEQUENCE</scope>
    <source>
        <strain evidence="4">FW57</strain>
    </source>
</reference>
<accession>A0AAD4F0V7</accession>
<dbReference type="PANTHER" id="PTHR31834:SF8">
    <property type="entry name" value="TRANSFERASE, PUTATIVE (AFU_ORTHOLOGUE AFUA_6G14040)-RELATED"/>
    <property type="match status" value="1"/>
</dbReference>
<feature type="compositionally biased region" description="Low complexity" evidence="2">
    <location>
        <begin position="1"/>
        <end position="26"/>
    </location>
</feature>
<feature type="transmembrane region" description="Helical" evidence="3">
    <location>
        <begin position="43"/>
        <end position="61"/>
    </location>
</feature>
<protein>
    <recommendedName>
        <fullName evidence="6">Glycosyltransferase family 32 protein</fullName>
    </recommendedName>
</protein>
<dbReference type="InterPro" id="IPR029044">
    <property type="entry name" value="Nucleotide-diphossugar_trans"/>
</dbReference>
<dbReference type="PANTHER" id="PTHR31834">
    <property type="entry name" value="INITIATION-SPECIFIC ALPHA-1,6-MANNOSYLTRANSFERASE"/>
    <property type="match status" value="1"/>
</dbReference>
<keyword evidence="3" id="KW-0812">Transmembrane</keyword>
<sequence length="561" mass="62239">MDWKPVSVSGSSSPFSSLSPSPLSSPKLGNLPRKMRNRVPTQIRRVVPFYLLGLLLFVFIFRAQVTPISQSQSSRLKRHQEQQRPLTSHPDDATQPADFPKKIWQSWKTDPLNFETRDSTTAKTWTSKNPGYRYEVLTDANDLVYVEEMFGPDGLNRPDILDFYKAVNATIIKADLLRYMIMYAEGGVYADIDVEALKPVDRFVPARYNLADIDMIIGVEIDQPEFRDHPILGSKSMSFCQWTFVCRARLPVMLQLIENIMSWLSDIAGKQGVSISDVELDFDAVISGTGPSAFTGAVLNEMNRQAGTFGAKITWDDFHAMDESKIVSRVLVLDVEKFAAGQGHSDSGNHNARGALVKHHYHASNWPSKHPRFKHPVYGEVEQCNWDAACVKKWDEDVAAYNLLSADEQAELIEKKTNEELFLLNETKRKEEERAAALERFTQAARRQEEAARAARAAEMAAAGGPGDGQEQAHGQGQGHGQPQAQPHAQPQGWGQPQPQPQAQAPGYGQPQPQAQAPPPFGYPGPQGQLPPPPPPPPAPLPQGPPPPQYPPPLEPLVYNP</sequence>
<feature type="region of interest" description="Disordered" evidence="2">
    <location>
        <begin position="1"/>
        <end position="33"/>
    </location>
</feature>
<dbReference type="GO" id="GO:0006487">
    <property type="term" value="P:protein N-linked glycosylation"/>
    <property type="evidence" value="ECO:0007669"/>
    <property type="project" value="TreeGrafter"/>
</dbReference>
<evidence type="ECO:0008006" key="6">
    <source>
        <dbReference type="Google" id="ProtNLM"/>
    </source>
</evidence>
<dbReference type="InterPro" id="IPR007577">
    <property type="entry name" value="GlycoTrfase_DXD_sugar-bd_CS"/>
</dbReference>
<keyword evidence="3" id="KW-0472">Membrane</keyword>
<dbReference type="AlphaFoldDB" id="A0AAD4F0V7"/>
<dbReference type="FunFam" id="3.90.550.20:FF:000004">
    <property type="entry name" value="Glycosyltransferase family 32 protein"/>
    <property type="match status" value="1"/>
</dbReference>
<dbReference type="SUPFAM" id="SSF53448">
    <property type="entry name" value="Nucleotide-diphospho-sugar transferases"/>
    <property type="match status" value="1"/>
</dbReference>
<organism evidence="4 5">
    <name type="scientific">Staphylotrichum longicolle</name>
    <dbReference type="NCBI Taxonomy" id="669026"/>
    <lineage>
        <taxon>Eukaryota</taxon>
        <taxon>Fungi</taxon>
        <taxon>Dikarya</taxon>
        <taxon>Ascomycota</taxon>
        <taxon>Pezizomycotina</taxon>
        <taxon>Sordariomycetes</taxon>
        <taxon>Sordariomycetidae</taxon>
        <taxon>Sordariales</taxon>
        <taxon>Chaetomiaceae</taxon>
        <taxon>Staphylotrichum</taxon>
    </lineage>
</organism>
<gene>
    <name evidence="4" type="ORF">NEMBOFW57_001069</name>
</gene>
<evidence type="ECO:0000256" key="2">
    <source>
        <dbReference type="SAM" id="MobiDB-lite"/>
    </source>
</evidence>
<feature type="compositionally biased region" description="Pro residues" evidence="2">
    <location>
        <begin position="516"/>
        <end position="555"/>
    </location>
</feature>